<comment type="caution">
    <text evidence="1">The sequence shown here is derived from an EMBL/GenBank/DDBJ whole genome shotgun (WGS) entry which is preliminary data.</text>
</comment>
<gene>
    <name evidence="1" type="ORF">ACFQMH_23225</name>
</gene>
<proteinExistence type="predicted"/>
<name>A0ABW2E5P1_9ACTN</name>
<organism evidence="1 2">
    <name type="scientific">Streptomyces viridiviolaceus</name>
    <dbReference type="NCBI Taxonomy" id="68282"/>
    <lineage>
        <taxon>Bacteria</taxon>
        <taxon>Bacillati</taxon>
        <taxon>Actinomycetota</taxon>
        <taxon>Actinomycetes</taxon>
        <taxon>Kitasatosporales</taxon>
        <taxon>Streptomycetaceae</taxon>
        <taxon>Streptomyces</taxon>
    </lineage>
</organism>
<evidence type="ECO:0000313" key="1">
    <source>
        <dbReference type="EMBL" id="MFC7014569.1"/>
    </source>
</evidence>
<reference evidence="2" key="1">
    <citation type="journal article" date="2019" name="Int. J. Syst. Evol. Microbiol.">
        <title>The Global Catalogue of Microorganisms (GCM) 10K type strain sequencing project: providing services to taxonomists for standard genome sequencing and annotation.</title>
        <authorList>
            <consortium name="The Broad Institute Genomics Platform"/>
            <consortium name="The Broad Institute Genome Sequencing Center for Infectious Disease"/>
            <person name="Wu L."/>
            <person name="Ma J."/>
        </authorList>
    </citation>
    <scope>NUCLEOTIDE SEQUENCE [LARGE SCALE GENOMIC DNA]</scope>
    <source>
        <strain evidence="2">JCM 4855</strain>
    </source>
</reference>
<keyword evidence="2" id="KW-1185">Reference proteome</keyword>
<protein>
    <submittedName>
        <fullName evidence="1">Uncharacterized protein</fullName>
    </submittedName>
</protein>
<dbReference type="Proteomes" id="UP001596409">
    <property type="component" value="Unassembled WGS sequence"/>
</dbReference>
<evidence type="ECO:0000313" key="2">
    <source>
        <dbReference type="Proteomes" id="UP001596409"/>
    </source>
</evidence>
<dbReference type="RefSeq" id="WP_189875989.1">
    <property type="nucleotide sequence ID" value="NZ_BMWA01000018.1"/>
</dbReference>
<dbReference type="EMBL" id="JBHSYM010000049">
    <property type="protein sequence ID" value="MFC7014569.1"/>
    <property type="molecule type" value="Genomic_DNA"/>
</dbReference>
<sequence>MFDYEETGPCETAYAVSSMEDDPGRSAADVSAAARLLGAEGRSEQVRGARLAALQTALVKASAEEGLPQELVFHHGTEAGVRR</sequence>
<accession>A0ABW2E5P1</accession>